<keyword evidence="2" id="KW-0812">Transmembrane</keyword>
<protein>
    <recommendedName>
        <fullName evidence="1">Signal peptidase I</fullName>
        <ecNumber evidence="1">3.4.21.89</ecNumber>
    </recommendedName>
</protein>
<dbReference type="Proteomes" id="UP001157069">
    <property type="component" value="Unassembled WGS sequence"/>
</dbReference>
<dbReference type="PANTHER" id="PTHR10806:SF6">
    <property type="entry name" value="SIGNAL PEPTIDASE COMPLEX CATALYTIC SUBUNIT SEC11"/>
    <property type="match status" value="1"/>
</dbReference>
<dbReference type="InterPro" id="IPR019533">
    <property type="entry name" value="Peptidase_S26"/>
</dbReference>
<evidence type="ECO:0000256" key="2">
    <source>
        <dbReference type="SAM" id="Phobius"/>
    </source>
</evidence>
<sequence>MSAAGSETDEITGKTRGGLLSAIGTGLSFGLLALVVLIAVLVIVVPAVINGRALTVLTSSMEPGYPPGTLVVVAPTAPDDIRIGDVLTYQLESGKATLVTHRVIEIGTSTADGTRTFTTKGDNNDIPDADPVQEVQVVGTVLYAIPYLGYVNTAVNGDLRALIVPVIVGGLLVYAVWMVVSSFRDKRKKAQGDGGA</sequence>
<organism evidence="3 4">
    <name type="scientific">Homoserinibacter gongjuensis</name>
    <dbReference type="NCBI Taxonomy" id="1162968"/>
    <lineage>
        <taxon>Bacteria</taxon>
        <taxon>Bacillati</taxon>
        <taxon>Actinomycetota</taxon>
        <taxon>Actinomycetes</taxon>
        <taxon>Micrococcales</taxon>
        <taxon>Microbacteriaceae</taxon>
        <taxon>Homoserinibacter</taxon>
    </lineage>
</organism>
<accession>A0ABQ6JYW4</accession>
<comment type="caution">
    <text evidence="3">The sequence shown here is derived from an EMBL/GenBank/DDBJ whole genome shotgun (WGS) entry which is preliminary data.</text>
</comment>
<dbReference type="PANTHER" id="PTHR10806">
    <property type="entry name" value="SIGNAL PEPTIDASE COMPLEX CATALYTIC SUBUNIT SEC11"/>
    <property type="match status" value="1"/>
</dbReference>
<dbReference type="InterPro" id="IPR001733">
    <property type="entry name" value="Peptidase_S26B"/>
</dbReference>
<dbReference type="Gene3D" id="2.10.109.10">
    <property type="entry name" value="Umud Fragment, subunit A"/>
    <property type="match status" value="1"/>
</dbReference>
<keyword evidence="4" id="KW-1185">Reference proteome</keyword>
<evidence type="ECO:0000313" key="4">
    <source>
        <dbReference type="Proteomes" id="UP001157069"/>
    </source>
</evidence>
<name>A0ABQ6JYW4_9MICO</name>
<dbReference type="NCBIfam" id="TIGR02228">
    <property type="entry name" value="sigpep_I_arch"/>
    <property type="match status" value="1"/>
</dbReference>
<feature type="transmembrane region" description="Helical" evidence="2">
    <location>
        <begin position="159"/>
        <end position="180"/>
    </location>
</feature>
<feature type="transmembrane region" description="Helical" evidence="2">
    <location>
        <begin position="20"/>
        <end position="49"/>
    </location>
</feature>
<gene>
    <name evidence="3" type="ORF">GCM10025869_24210</name>
</gene>
<evidence type="ECO:0000256" key="1">
    <source>
        <dbReference type="NCBIfam" id="TIGR02228"/>
    </source>
</evidence>
<reference evidence="4" key="1">
    <citation type="journal article" date="2019" name="Int. J. Syst. Evol. Microbiol.">
        <title>The Global Catalogue of Microorganisms (GCM) 10K type strain sequencing project: providing services to taxonomists for standard genome sequencing and annotation.</title>
        <authorList>
            <consortium name="The Broad Institute Genomics Platform"/>
            <consortium name="The Broad Institute Genome Sequencing Center for Infectious Disease"/>
            <person name="Wu L."/>
            <person name="Ma J."/>
        </authorList>
    </citation>
    <scope>NUCLEOTIDE SEQUENCE [LARGE SCALE GENOMIC DNA]</scope>
    <source>
        <strain evidence="4">NBRC 108755</strain>
    </source>
</reference>
<dbReference type="RefSeq" id="WP_284300444.1">
    <property type="nucleotide sequence ID" value="NZ_BSVA01000001.1"/>
</dbReference>
<keyword evidence="2" id="KW-0472">Membrane</keyword>
<proteinExistence type="predicted"/>
<keyword evidence="2" id="KW-1133">Transmembrane helix</keyword>
<dbReference type="EMBL" id="BSVA01000001">
    <property type="protein sequence ID" value="GMA91892.1"/>
    <property type="molecule type" value="Genomic_DNA"/>
</dbReference>
<dbReference type="CDD" id="cd06530">
    <property type="entry name" value="S26_SPase_I"/>
    <property type="match status" value="1"/>
</dbReference>
<dbReference type="EC" id="3.4.21.89" evidence="1"/>
<dbReference type="PRINTS" id="PR00728">
    <property type="entry name" value="SIGNALPTASE"/>
</dbReference>
<evidence type="ECO:0000313" key="3">
    <source>
        <dbReference type="EMBL" id="GMA91892.1"/>
    </source>
</evidence>